<dbReference type="InterPro" id="IPR008906">
    <property type="entry name" value="HATC_C_dom"/>
</dbReference>
<evidence type="ECO:0000313" key="3">
    <source>
        <dbReference type="Proteomes" id="UP001152523"/>
    </source>
</evidence>
<reference evidence="2" key="1">
    <citation type="submission" date="2022-07" db="EMBL/GenBank/DDBJ databases">
        <authorList>
            <person name="Macas J."/>
            <person name="Novak P."/>
            <person name="Neumann P."/>
        </authorList>
    </citation>
    <scope>NUCLEOTIDE SEQUENCE</scope>
</reference>
<dbReference type="GO" id="GO:0046983">
    <property type="term" value="F:protein dimerization activity"/>
    <property type="evidence" value="ECO:0007669"/>
    <property type="project" value="InterPro"/>
</dbReference>
<dbReference type="AlphaFoldDB" id="A0AAV0GKG2"/>
<name>A0AAV0GKG2_9ASTE</name>
<evidence type="ECO:0000259" key="1">
    <source>
        <dbReference type="Pfam" id="PF05699"/>
    </source>
</evidence>
<dbReference type="SUPFAM" id="SSF53098">
    <property type="entry name" value="Ribonuclease H-like"/>
    <property type="match status" value="1"/>
</dbReference>
<dbReference type="InterPro" id="IPR012337">
    <property type="entry name" value="RNaseH-like_sf"/>
</dbReference>
<evidence type="ECO:0000313" key="2">
    <source>
        <dbReference type="EMBL" id="CAH9148421.1"/>
    </source>
</evidence>
<accession>A0AAV0GKG2</accession>
<comment type="caution">
    <text evidence="2">The sequence shown here is derived from an EMBL/GenBank/DDBJ whole genome shotgun (WGS) entry which is preliminary data.</text>
</comment>
<protein>
    <recommendedName>
        <fullName evidence="1">HAT C-terminal dimerisation domain-containing protein</fullName>
    </recommendedName>
</protein>
<gene>
    <name evidence="2" type="ORF">CEPIT_LOCUS44495</name>
</gene>
<proteinExistence type="predicted"/>
<dbReference type="Pfam" id="PF05699">
    <property type="entry name" value="Dimer_Tnp_hAT"/>
    <property type="match status" value="1"/>
</dbReference>
<dbReference type="PANTHER" id="PTHR23272:SF161">
    <property type="entry name" value="ZINC FINGER BED DOMAIN-CONTAINING PROTEIN RICESLEEPER 1-LIKE"/>
    <property type="match status" value="1"/>
</dbReference>
<dbReference type="EMBL" id="CAMAPF010001174">
    <property type="protein sequence ID" value="CAH9148421.1"/>
    <property type="molecule type" value="Genomic_DNA"/>
</dbReference>
<organism evidence="2 3">
    <name type="scientific">Cuscuta epithymum</name>
    <dbReference type="NCBI Taxonomy" id="186058"/>
    <lineage>
        <taxon>Eukaryota</taxon>
        <taxon>Viridiplantae</taxon>
        <taxon>Streptophyta</taxon>
        <taxon>Embryophyta</taxon>
        <taxon>Tracheophyta</taxon>
        <taxon>Spermatophyta</taxon>
        <taxon>Magnoliopsida</taxon>
        <taxon>eudicotyledons</taxon>
        <taxon>Gunneridae</taxon>
        <taxon>Pentapetalae</taxon>
        <taxon>asterids</taxon>
        <taxon>lamiids</taxon>
        <taxon>Solanales</taxon>
        <taxon>Convolvulaceae</taxon>
        <taxon>Cuscuteae</taxon>
        <taxon>Cuscuta</taxon>
        <taxon>Cuscuta subgen. Cuscuta</taxon>
    </lineage>
</organism>
<dbReference type="Proteomes" id="UP001152523">
    <property type="component" value="Unassembled WGS sequence"/>
</dbReference>
<keyword evidence="3" id="KW-1185">Reference proteome</keyword>
<sequence length="103" mass="11780">MLALIAKDIFVIPSSTVARESAFSLGKRVIDTFRSSLSPKMVDALVCTNDWLRAEEFSFYKDPTNDELDLYKEIEEIEERYSGLLSIFMCHLEMGEVVGKLHK</sequence>
<feature type="domain" description="HAT C-terminal dimerisation" evidence="1">
    <location>
        <begin position="2"/>
        <end position="52"/>
    </location>
</feature>
<dbReference type="PANTHER" id="PTHR23272">
    <property type="entry name" value="BED FINGER-RELATED"/>
    <property type="match status" value="1"/>
</dbReference>